<keyword evidence="1" id="KW-0812">Transmembrane</keyword>
<gene>
    <name evidence="2" type="ORF">CYCCA115_LOCUS8832</name>
</gene>
<proteinExistence type="predicted"/>
<dbReference type="AlphaFoldDB" id="A0AAD2CRU0"/>
<feature type="transmembrane region" description="Helical" evidence="1">
    <location>
        <begin position="57"/>
        <end position="74"/>
    </location>
</feature>
<evidence type="ECO:0000313" key="2">
    <source>
        <dbReference type="EMBL" id="CAJ1944327.1"/>
    </source>
</evidence>
<protein>
    <submittedName>
        <fullName evidence="2">Uncharacterized protein</fullName>
    </submittedName>
</protein>
<dbReference type="EMBL" id="CAKOGP040001224">
    <property type="protein sequence ID" value="CAJ1944327.1"/>
    <property type="molecule type" value="Genomic_DNA"/>
</dbReference>
<keyword evidence="1" id="KW-0472">Membrane</keyword>
<keyword evidence="1" id="KW-1133">Transmembrane helix</keyword>
<accession>A0AAD2CRU0</accession>
<sequence length="438" mass="49236">MEPCIVDASPTHSIREPLLDKSNKDEDVNNPEISHPIKDATEAEATIIEQLMGSQRNCYAIGQWIWLSLAWSYISLLPYYPSAQFNDALNLQRVLLYLLAMVGHGFFLVMLARFPGHQASRLSQVNEETLPAILSGLRVFCFGDKNVPVCFLLISAVVFLLLEICGGSVCPALYRILVQETPILHDMETEHYKCHLQSKPKQTTCLEDGSASQETSGALGFESDNNEIKDLNITKEAQQRIQWQRSWFAVGQWIWLLSVWFVIAQYLLSETVLATEDVAGVSGAIAMFGHGISLAVHTCRGGNSASLGCINRENLPMILSACFIVSWEDYAKADDFLRIIAKCCLLLQALGAARRFTLTMIFKTFASMEKDHFESLKEKEADEAVQLQMQMERMSYMDSLPSRRHLVKGRSKRVILCFYLLVVLAAAAQYCVNLIDFR</sequence>
<keyword evidence="3" id="KW-1185">Reference proteome</keyword>
<evidence type="ECO:0000313" key="3">
    <source>
        <dbReference type="Proteomes" id="UP001295423"/>
    </source>
</evidence>
<feature type="transmembrane region" description="Helical" evidence="1">
    <location>
        <begin position="247"/>
        <end position="268"/>
    </location>
</feature>
<feature type="transmembrane region" description="Helical" evidence="1">
    <location>
        <begin position="414"/>
        <end position="435"/>
    </location>
</feature>
<name>A0AAD2CRU0_9STRA</name>
<feature type="transmembrane region" description="Helical" evidence="1">
    <location>
        <begin position="94"/>
        <end position="114"/>
    </location>
</feature>
<evidence type="ECO:0000256" key="1">
    <source>
        <dbReference type="SAM" id="Phobius"/>
    </source>
</evidence>
<organism evidence="2 3">
    <name type="scientific">Cylindrotheca closterium</name>
    <dbReference type="NCBI Taxonomy" id="2856"/>
    <lineage>
        <taxon>Eukaryota</taxon>
        <taxon>Sar</taxon>
        <taxon>Stramenopiles</taxon>
        <taxon>Ochrophyta</taxon>
        <taxon>Bacillariophyta</taxon>
        <taxon>Bacillariophyceae</taxon>
        <taxon>Bacillariophycidae</taxon>
        <taxon>Bacillariales</taxon>
        <taxon>Bacillariaceae</taxon>
        <taxon>Cylindrotheca</taxon>
    </lineage>
</organism>
<comment type="caution">
    <text evidence="2">The sequence shown here is derived from an EMBL/GenBank/DDBJ whole genome shotgun (WGS) entry which is preliminary data.</text>
</comment>
<dbReference type="Proteomes" id="UP001295423">
    <property type="component" value="Unassembled WGS sequence"/>
</dbReference>
<reference evidence="2" key="1">
    <citation type="submission" date="2023-08" db="EMBL/GenBank/DDBJ databases">
        <authorList>
            <person name="Audoor S."/>
            <person name="Bilcke G."/>
        </authorList>
    </citation>
    <scope>NUCLEOTIDE SEQUENCE</scope>
</reference>